<evidence type="ECO:0000256" key="7">
    <source>
        <dbReference type="ARBA" id="ARBA00024033"/>
    </source>
</evidence>
<keyword evidence="9" id="KW-0328">Glycosyltransferase</keyword>
<feature type="transmembrane region" description="Helical" evidence="8">
    <location>
        <begin position="191"/>
        <end position="212"/>
    </location>
</feature>
<evidence type="ECO:0000256" key="5">
    <source>
        <dbReference type="ARBA" id="ARBA00022989"/>
    </source>
</evidence>
<name>A0ABS2KTE1_9NOCA</name>
<sequence>MTWTLPSAHPYTGPGASLPRPVAVIAKVAVCVGLVAGIAFNVVGLPPLREWGAIYRLDLDVYRIGGRALLDGVNLYGVLPRTSVNIPLPFTYPPMAAVSFAPMAVLPLPAASLIMTAMTMILLAVTVAVCLRSLVHLSARTTAWVTGGITAIAFALEPVWSTLDYGQINVVLMCLVVLDVLLKRTPWPRGLLIGFVTAIKLTPAVFVLYFLLRKQYRAAVVTGLSFLGFTALGFVATFRDSVQYWTEVLLDSDRIGGPGYISNQSLTGMLARLGLADGPRTIVWILCSAVVGLVALVAMRRALAVHEYLLALCVNAALGLLVSPVSWSHHWVWTVPMLMVLVHVGVTRRAPALVALAVVGAVLLHYPSHWRLAPGRWNGLGWPLWDQIQASSYVWWGLVFVIAVAAVPLRDRRSPGITAEAV</sequence>
<evidence type="ECO:0000256" key="1">
    <source>
        <dbReference type="ARBA" id="ARBA00004651"/>
    </source>
</evidence>
<comment type="similarity">
    <text evidence="7">Belongs to the glycosyltransferase 87 family.</text>
</comment>
<comment type="subcellular location">
    <subcellularLocation>
        <location evidence="1">Cell membrane</location>
        <topology evidence="1">Multi-pass membrane protein</topology>
    </subcellularLocation>
</comment>
<feature type="transmembrane region" description="Helical" evidence="8">
    <location>
        <begin position="393"/>
        <end position="409"/>
    </location>
</feature>
<evidence type="ECO:0000256" key="2">
    <source>
        <dbReference type="ARBA" id="ARBA00022475"/>
    </source>
</evidence>
<gene>
    <name evidence="9" type="ORF">JOE42_001885</name>
</gene>
<evidence type="ECO:0000256" key="3">
    <source>
        <dbReference type="ARBA" id="ARBA00022679"/>
    </source>
</evidence>
<feature type="transmembrane region" description="Helical" evidence="8">
    <location>
        <begin position="21"/>
        <end position="43"/>
    </location>
</feature>
<evidence type="ECO:0000256" key="4">
    <source>
        <dbReference type="ARBA" id="ARBA00022692"/>
    </source>
</evidence>
<dbReference type="Pfam" id="PF09594">
    <property type="entry name" value="GT87"/>
    <property type="match status" value="1"/>
</dbReference>
<dbReference type="EC" id="2.4.1.-" evidence="9"/>
<reference evidence="9 10" key="1">
    <citation type="submission" date="2021-01" db="EMBL/GenBank/DDBJ databases">
        <title>Genomics of switchgrass bacterial isolates.</title>
        <authorList>
            <person name="Shade A."/>
        </authorList>
    </citation>
    <scope>NUCLEOTIDE SEQUENCE [LARGE SCALE GENOMIC DNA]</scope>
    <source>
        <strain evidence="9 10">PvP111</strain>
    </source>
</reference>
<keyword evidence="4 8" id="KW-0812">Transmembrane</keyword>
<dbReference type="InterPro" id="IPR018584">
    <property type="entry name" value="GT87"/>
</dbReference>
<feature type="transmembrane region" description="Helical" evidence="8">
    <location>
        <begin position="281"/>
        <end position="299"/>
    </location>
</feature>
<dbReference type="Proteomes" id="UP000703038">
    <property type="component" value="Unassembled WGS sequence"/>
</dbReference>
<feature type="transmembrane region" description="Helical" evidence="8">
    <location>
        <begin position="219"/>
        <end position="238"/>
    </location>
</feature>
<evidence type="ECO:0000256" key="8">
    <source>
        <dbReference type="SAM" id="Phobius"/>
    </source>
</evidence>
<proteinExistence type="inferred from homology"/>
<evidence type="ECO:0000313" key="9">
    <source>
        <dbReference type="EMBL" id="MBM7415152.1"/>
    </source>
</evidence>
<keyword evidence="6 8" id="KW-0472">Membrane</keyword>
<keyword evidence="5 8" id="KW-1133">Transmembrane helix</keyword>
<dbReference type="RefSeq" id="WP_204868136.1">
    <property type="nucleotide sequence ID" value="NZ_JAFBBK010000001.1"/>
</dbReference>
<evidence type="ECO:0000256" key="6">
    <source>
        <dbReference type="ARBA" id="ARBA00023136"/>
    </source>
</evidence>
<keyword evidence="10" id="KW-1185">Reference proteome</keyword>
<organism evidence="9 10">
    <name type="scientific">Rhodococcoides corynebacterioides</name>
    <dbReference type="NCBI Taxonomy" id="53972"/>
    <lineage>
        <taxon>Bacteria</taxon>
        <taxon>Bacillati</taxon>
        <taxon>Actinomycetota</taxon>
        <taxon>Actinomycetes</taxon>
        <taxon>Mycobacteriales</taxon>
        <taxon>Nocardiaceae</taxon>
        <taxon>Rhodococcoides</taxon>
    </lineage>
</organism>
<comment type="caution">
    <text evidence="9">The sequence shown here is derived from an EMBL/GenBank/DDBJ whole genome shotgun (WGS) entry which is preliminary data.</text>
</comment>
<protein>
    <submittedName>
        <fullName evidence="9">Alpha-1,2-mannosyltransferase</fullName>
        <ecNumber evidence="9">2.4.1.-</ecNumber>
    </submittedName>
</protein>
<feature type="transmembrane region" description="Helical" evidence="8">
    <location>
        <begin position="353"/>
        <end position="373"/>
    </location>
</feature>
<keyword evidence="2" id="KW-1003">Cell membrane</keyword>
<feature type="transmembrane region" description="Helical" evidence="8">
    <location>
        <begin position="308"/>
        <end position="325"/>
    </location>
</feature>
<dbReference type="EMBL" id="JAFBBK010000001">
    <property type="protein sequence ID" value="MBM7415152.1"/>
    <property type="molecule type" value="Genomic_DNA"/>
</dbReference>
<feature type="transmembrane region" description="Helical" evidence="8">
    <location>
        <begin position="143"/>
        <end position="163"/>
    </location>
</feature>
<feature type="transmembrane region" description="Helical" evidence="8">
    <location>
        <begin position="110"/>
        <end position="131"/>
    </location>
</feature>
<evidence type="ECO:0000313" key="10">
    <source>
        <dbReference type="Proteomes" id="UP000703038"/>
    </source>
</evidence>
<keyword evidence="3 9" id="KW-0808">Transferase</keyword>
<dbReference type="GO" id="GO:0016757">
    <property type="term" value="F:glycosyltransferase activity"/>
    <property type="evidence" value="ECO:0007669"/>
    <property type="project" value="UniProtKB-KW"/>
</dbReference>
<feature type="transmembrane region" description="Helical" evidence="8">
    <location>
        <begin position="331"/>
        <end position="346"/>
    </location>
</feature>
<accession>A0ABS2KTE1</accession>